<dbReference type="InterPro" id="IPR012340">
    <property type="entry name" value="NA-bd_OB-fold"/>
</dbReference>
<comment type="caution">
    <text evidence="19">The sequence shown here is derived from an EMBL/GenBank/DDBJ whole genome shotgun (WGS) entry which is preliminary data.</text>
</comment>
<evidence type="ECO:0000256" key="15">
    <source>
        <dbReference type="RuleBase" id="RU363016"/>
    </source>
</evidence>
<dbReference type="GO" id="GO:0006281">
    <property type="term" value="P:DNA repair"/>
    <property type="evidence" value="ECO:0007669"/>
    <property type="project" value="UniProtKB-UniRule"/>
</dbReference>
<dbReference type="InterPro" id="IPR004609">
    <property type="entry name" value="ATP-dep_DNA_helicase_RecG"/>
</dbReference>
<keyword evidence="3 15" id="KW-0547">Nucleotide-binding</keyword>
<dbReference type="PANTHER" id="PTHR47964">
    <property type="entry name" value="ATP-DEPENDENT DNA HELICASE HOMOLOG RECG, CHLOROPLASTIC"/>
    <property type="match status" value="1"/>
</dbReference>
<evidence type="ECO:0000256" key="3">
    <source>
        <dbReference type="ARBA" id="ARBA00022741"/>
    </source>
</evidence>
<gene>
    <name evidence="19" type="primary">recG</name>
    <name evidence="19" type="ORF">E2K98_01050</name>
</gene>
<evidence type="ECO:0000313" key="19">
    <source>
        <dbReference type="EMBL" id="TDK64863.1"/>
    </source>
</evidence>
<evidence type="ECO:0000256" key="2">
    <source>
        <dbReference type="ARBA" id="ARBA00017846"/>
    </source>
</evidence>
<dbReference type="Pfam" id="PF00271">
    <property type="entry name" value="Helicase_C"/>
    <property type="match status" value="1"/>
</dbReference>
<dbReference type="SMART" id="SM00487">
    <property type="entry name" value="DEXDc"/>
    <property type="match status" value="1"/>
</dbReference>
<dbReference type="CDD" id="cd17992">
    <property type="entry name" value="DEXHc_RecG"/>
    <property type="match status" value="1"/>
</dbReference>
<feature type="domain" description="Helicase C-terminal" evidence="18">
    <location>
        <begin position="481"/>
        <end position="641"/>
    </location>
</feature>
<evidence type="ECO:0000256" key="9">
    <source>
        <dbReference type="ARBA" id="ARBA00023172"/>
    </source>
</evidence>
<evidence type="ECO:0000259" key="17">
    <source>
        <dbReference type="PROSITE" id="PS51192"/>
    </source>
</evidence>
<evidence type="ECO:0000256" key="12">
    <source>
        <dbReference type="ARBA" id="ARBA00034617"/>
    </source>
</evidence>
<evidence type="ECO:0000256" key="8">
    <source>
        <dbReference type="ARBA" id="ARBA00023125"/>
    </source>
</evidence>
<dbReference type="GO" id="GO:0006310">
    <property type="term" value="P:DNA recombination"/>
    <property type="evidence" value="ECO:0007669"/>
    <property type="project" value="UniProtKB-UniRule"/>
</dbReference>
<keyword evidence="11" id="KW-0413">Isomerase</keyword>
<evidence type="ECO:0000256" key="7">
    <source>
        <dbReference type="ARBA" id="ARBA00022840"/>
    </source>
</evidence>
<dbReference type="NCBIfam" id="NF008165">
    <property type="entry name" value="PRK10917.1-3"/>
    <property type="match status" value="1"/>
</dbReference>
<dbReference type="PROSITE" id="PS51194">
    <property type="entry name" value="HELICASE_CTER"/>
    <property type="match status" value="1"/>
</dbReference>
<organism evidence="19 20">
    <name type="scientific">Bacillus salipaludis</name>
    <dbReference type="NCBI Taxonomy" id="2547811"/>
    <lineage>
        <taxon>Bacteria</taxon>
        <taxon>Bacillati</taxon>
        <taxon>Bacillota</taxon>
        <taxon>Bacilli</taxon>
        <taxon>Bacillales</taxon>
        <taxon>Bacillaceae</taxon>
        <taxon>Bacillus</taxon>
    </lineage>
</organism>
<keyword evidence="10 15" id="KW-0234">DNA repair</keyword>
<feature type="domain" description="Helicase ATP-binding" evidence="17">
    <location>
        <begin position="301"/>
        <end position="462"/>
    </location>
</feature>
<protein>
    <recommendedName>
        <fullName evidence="2 15">ATP-dependent DNA helicase RecG</fullName>
        <ecNumber evidence="13 15">5.6.2.4</ecNumber>
    </recommendedName>
</protein>
<dbReference type="Gene3D" id="3.40.50.300">
    <property type="entry name" value="P-loop containing nucleotide triphosphate hydrolases"/>
    <property type="match status" value="2"/>
</dbReference>
<dbReference type="GO" id="GO:0005524">
    <property type="term" value="F:ATP binding"/>
    <property type="evidence" value="ECO:0007669"/>
    <property type="project" value="UniProtKB-KW"/>
</dbReference>
<evidence type="ECO:0000256" key="11">
    <source>
        <dbReference type="ARBA" id="ARBA00023235"/>
    </source>
</evidence>
<evidence type="ECO:0000256" key="10">
    <source>
        <dbReference type="ARBA" id="ARBA00023204"/>
    </source>
</evidence>
<evidence type="ECO:0000259" key="18">
    <source>
        <dbReference type="PROSITE" id="PS51194"/>
    </source>
</evidence>
<dbReference type="InterPro" id="IPR001650">
    <property type="entry name" value="Helicase_C-like"/>
</dbReference>
<evidence type="ECO:0000256" key="6">
    <source>
        <dbReference type="ARBA" id="ARBA00022806"/>
    </source>
</evidence>
<name>A0A4R5W170_9BACI</name>
<dbReference type="InterPro" id="IPR011545">
    <property type="entry name" value="DEAD/DEAH_box_helicase_dom"/>
</dbReference>
<dbReference type="EMBL" id="SMYO01000001">
    <property type="protein sequence ID" value="TDK64863.1"/>
    <property type="molecule type" value="Genomic_DNA"/>
</dbReference>
<keyword evidence="9 15" id="KW-0233">DNA recombination</keyword>
<evidence type="ECO:0000256" key="4">
    <source>
        <dbReference type="ARBA" id="ARBA00022763"/>
    </source>
</evidence>
<comment type="catalytic activity">
    <reaction evidence="12 15">
        <text>Couples ATP hydrolysis with the unwinding of duplex DNA by translocating in the 3'-5' direction.</text>
        <dbReference type="EC" id="5.6.2.4"/>
    </reaction>
</comment>
<comment type="similarity">
    <text evidence="1 15">Belongs to the helicase family. RecG subfamily.</text>
</comment>
<evidence type="ECO:0000256" key="5">
    <source>
        <dbReference type="ARBA" id="ARBA00022801"/>
    </source>
</evidence>
<dbReference type="InterPro" id="IPR027417">
    <property type="entry name" value="P-loop_NTPase"/>
</dbReference>
<dbReference type="Proteomes" id="UP000295132">
    <property type="component" value="Unassembled WGS sequence"/>
</dbReference>
<dbReference type="Pfam" id="PF00270">
    <property type="entry name" value="DEAD"/>
    <property type="match status" value="1"/>
</dbReference>
<comment type="function">
    <text evidence="15">Plays a critical role in recombination and DNA repair. Helps process Holliday junction intermediates to mature products by catalyzing branch migration. Has replication fork regression activity, unwinds stalled or blocked replication forks to make a HJ that can be resolved. Has a DNA unwinding activity characteristic of a DNA helicase with 3'-5' polarity.</text>
</comment>
<dbReference type="EC" id="5.6.2.4" evidence="13 15"/>
<dbReference type="Gene3D" id="2.40.50.140">
    <property type="entry name" value="Nucleic acid-binding proteins"/>
    <property type="match status" value="1"/>
</dbReference>
<dbReference type="NCBIfam" id="TIGR00643">
    <property type="entry name" value="recG"/>
    <property type="match status" value="1"/>
</dbReference>
<dbReference type="NCBIfam" id="NF008168">
    <property type="entry name" value="PRK10917.2-2"/>
    <property type="match status" value="1"/>
</dbReference>
<dbReference type="InterPro" id="IPR033454">
    <property type="entry name" value="RecG_wedge"/>
</dbReference>
<dbReference type="Pfam" id="PF19833">
    <property type="entry name" value="RecG_dom3_C"/>
    <property type="match status" value="1"/>
</dbReference>
<dbReference type="InterPro" id="IPR047112">
    <property type="entry name" value="RecG/Mfd"/>
</dbReference>
<dbReference type="PROSITE" id="PS51192">
    <property type="entry name" value="HELICASE_ATP_BIND_1"/>
    <property type="match status" value="1"/>
</dbReference>
<dbReference type="PANTHER" id="PTHR47964:SF1">
    <property type="entry name" value="ATP-DEPENDENT DNA HELICASE HOMOLOG RECG, CHLOROPLASTIC"/>
    <property type="match status" value="1"/>
</dbReference>
<feature type="region of interest" description="Disordered" evidence="16">
    <location>
        <begin position="1"/>
        <end position="21"/>
    </location>
</feature>
<evidence type="ECO:0000256" key="13">
    <source>
        <dbReference type="ARBA" id="ARBA00034808"/>
    </source>
</evidence>
<dbReference type="CDD" id="cd18811">
    <property type="entry name" value="SF2_C_RecG"/>
    <property type="match status" value="1"/>
</dbReference>
<keyword evidence="6 15" id="KW-0347">Helicase</keyword>
<dbReference type="Pfam" id="PF17191">
    <property type="entry name" value="RecG_wedge"/>
    <property type="match status" value="1"/>
</dbReference>
<dbReference type="SMART" id="SM00490">
    <property type="entry name" value="HELICc"/>
    <property type="match status" value="1"/>
</dbReference>
<dbReference type="CDD" id="cd04488">
    <property type="entry name" value="RecG_wedge_OBF"/>
    <property type="match status" value="1"/>
</dbReference>
<evidence type="ECO:0000313" key="20">
    <source>
        <dbReference type="Proteomes" id="UP000295132"/>
    </source>
</evidence>
<accession>A0A4R5W170</accession>
<proteinExistence type="inferred from homology"/>
<dbReference type="AlphaFoldDB" id="A0A4R5W170"/>
<evidence type="ECO:0000256" key="16">
    <source>
        <dbReference type="SAM" id="MobiDB-lite"/>
    </source>
</evidence>
<dbReference type="SUPFAM" id="SSF52540">
    <property type="entry name" value="P-loop containing nucleoside triphosphate hydrolases"/>
    <property type="match status" value="2"/>
</dbReference>
<evidence type="ECO:0000256" key="14">
    <source>
        <dbReference type="ARBA" id="ARBA00048988"/>
    </source>
</evidence>
<dbReference type="InterPro" id="IPR014001">
    <property type="entry name" value="Helicase_ATP-bd"/>
</dbReference>
<dbReference type="InterPro" id="IPR045562">
    <property type="entry name" value="RecG_dom3_C"/>
</dbReference>
<keyword evidence="4 15" id="KW-0227">DNA damage</keyword>
<dbReference type="GO" id="GO:0016887">
    <property type="term" value="F:ATP hydrolysis activity"/>
    <property type="evidence" value="ECO:0007669"/>
    <property type="project" value="RHEA"/>
</dbReference>
<dbReference type="SUPFAM" id="SSF50249">
    <property type="entry name" value="Nucleic acid-binding proteins"/>
    <property type="match status" value="1"/>
</dbReference>
<keyword evidence="5 15" id="KW-0378">Hydrolase</keyword>
<sequence length="712" mass="81157">MKRNCSGRFGGNTDRSQTRSEDFRYSARRTVNPELNQSVTVLKGIGGETAETLAEMKIYTIHDLLEYFPYRYQDYRLRDLTEVQHDEKITVEGKVHSEPSLAYYGRKKSKITIRLFVDRYLIKVVFFNQPYLKNKFVINETITVTGKWDAHRQTITANEMQVGPNSKGHDFEPVYALRGKMTTKGMRKFISLAYQQYGNKIEENLPLSLLNKYRLLGRRDALWAMHFPNTSDDVKQARRRFVYEEFLLFQLKMQALRKFEREQSPGISQNYSQPKLKSFIDALPFPLTNAQKRVVNEILADLKSGFRMNRLLQGDVGSGKTVVAAIGLYSSVTAGFQGALMVPTEILAEQHAESLNSLLDPFAIRCELLTSSVKGKRRREVLQDLAEGRVDILIGTHALIQEEVTFKNLGFVITDEQHRFGVEQRRILREKGENPDVLFMTATPIPRTLAITVFGEMDVSIIDEMPAGRKKIETYWAKPEMLDRVLGFVEKELGKGHQAYVICPLIEESDKLDVQNAIDVHTTLTHYFQNRYKVGLMHGRLSSDDKDSVMKAFSANDVQILVSTTVVEVGVNVPNATMMVIYDAERFGLSQLHQLRGRVGRGSDQSYCVLLAAPKSEVGQERMKIMTETNDGFVLSEKDLELRGPGDFFGKKQSGIPEFKVADMVHDYRALETARNDAALLIQSKAFWSSPEYKFLRNELEWSGVLEGEKLD</sequence>
<reference evidence="19 20" key="1">
    <citation type="submission" date="2019-03" db="EMBL/GenBank/DDBJ databases">
        <title>Bacillus niacini sp. nov. a Nicotinate-Metabolizing Mesophile Isolated from Soil.</title>
        <authorList>
            <person name="Zhang G."/>
        </authorList>
    </citation>
    <scope>NUCLEOTIDE SEQUENCE [LARGE SCALE GENOMIC DNA]</scope>
    <source>
        <strain evidence="19 20">WN066</strain>
    </source>
</reference>
<comment type="catalytic activity">
    <reaction evidence="14 15">
        <text>ATP + H2O = ADP + phosphate + H(+)</text>
        <dbReference type="Rhea" id="RHEA:13065"/>
        <dbReference type="ChEBI" id="CHEBI:15377"/>
        <dbReference type="ChEBI" id="CHEBI:15378"/>
        <dbReference type="ChEBI" id="CHEBI:30616"/>
        <dbReference type="ChEBI" id="CHEBI:43474"/>
        <dbReference type="ChEBI" id="CHEBI:456216"/>
        <dbReference type="EC" id="5.6.2.4"/>
    </reaction>
</comment>
<keyword evidence="8" id="KW-0238">DNA-binding</keyword>
<keyword evidence="7 15" id="KW-0067">ATP-binding</keyword>
<dbReference type="GO" id="GO:0043138">
    <property type="term" value="F:3'-5' DNA helicase activity"/>
    <property type="evidence" value="ECO:0007669"/>
    <property type="project" value="UniProtKB-EC"/>
</dbReference>
<evidence type="ECO:0000256" key="1">
    <source>
        <dbReference type="ARBA" id="ARBA00007504"/>
    </source>
</evidence>
<dbReference type="GO" id="GO:0003677">
    <property type="term" value="F:DNA binding"/>
    <property type="evidence" value="ECO:0007669"/>
    <property type="project" value="UniProtKB-KW"/>
</dbReference>